<feature type="compositionally biased region" description="Polar residues" evidence="1">
    <location>
        <begin position="249"/>
        <end position="265"/>
    </location>
</feature>
<feature type="compositionally biased region" description="Basic and acidic residues" evidence="1">
    <location>
        <begin position="156"/>
        <end position="175"/>
    </location>
</feature>
<dbReference type="Proteomes" id="UP001209878">
    <property type="component" value="Unassembled WGS sequence"/>
</dbReference>
<feature type="compositionally biased region" description="Basic and acidic residues" evidence="1">
    <location>
        <begin position="188"/>
        <end position="197"/>
    </location>
</feature>
<accession>A0AAD9KLJ7</accession>
<reference evidence="2" key="1">
    <citation type="journal article" date="2023" name="Mol. Biol. Evol.">
        <title>Third-Generation Sequencing Reveals the Adaptive Role of the Epigenome in Three Deep-Sea Polychaetes.</title>
        <authorList>
            <person name="Perez M."/>
            <person name="Aroh O."/>
            <person name="Sun Y."/>
            <person name="Lan Y."/>
            <person name="Juniper S.K."/>
            <person name="Young C.R."/>
            <person name="Angers B."/>
            <person name="Qian P.Y."/>
        </authorList>
    </citation>
    <scope>NUCLEOTIDE SEQUENCE</scope>
    <source>
        <strain evidence="2">R07B-5</strain>
    </source>
</reference>
<feature type="compositionally biased region" description="Polar residues" evidence="1">
    <location>
        <begin position="283"/>
        <end position="294"/>
    </location>
</feature>
<proteinExistence type="predicted"/>
<evidence type="ECO:0000256" key="1">
    <source>
        <dbReference type="SAM" id="MobiDB-lite"/>
    </source>
</evidence>
<keyword evidence="3" id="KW-1185">Reference proteome</keyword>
<name>A0AAD9KLJ7_RIDPI</name>
<dbReference type="InterPro" id="IPR035437">
    <property type="entry name" value="SNase_OB-fold_sf"/>
</dbReference>
<protein>
    <submittedName>
        <fullName evidence="2">Uncharacterized protein</fullName>
    </submittedName>
</protein>
<comment type="caution">
    <text evidence="2">The sequence shown here is derived from an EMBL/GenBank/DDBJ whole genome shotgun (WGS) entry which is preliminary data.</text>
</comment>
<feature type="region of interest" description="Disordered" evidence="1">
    <location>
        <begin position="156"/>
        <end position="358"/>
    </location>
</feature>
<dbReference type="EMBL" id="JAODUO010000878">
    <property type="protein sequence ID" value="KAK2173402.1"/>
    <property type="molecule type" value="Genomic_DNA"/>
</dbReference>
<organism evidence="2 3">
    <name type="scientific">Ridgeia piscesae</name>
    <name type="common">Tubeworm</name>
    <dbReference type="NCBI Taxonomy" id="27915"/>
    <lineage>
        <taxon>Eukaryota</taxon>
        <taxon>Metazoa</taxon>
        <taxon>Spiralia</taxon>
        <taxon>Lophotrochozoa</taxon>
        <taxon>Annelida</taxon>
        <taxon>Polychaeta</taxon>
        <taxon>Sedentaria</taxon>
        <taxon>Canalipalpata</taxon>
        <taxon>Sabellida</taxon>
        <taxon>Siboglinidae</taxon>
        <taxon>Ridgeia</taxon>
    </lineage>
</organism>
<feature type="compositionally biased region" description="Polar residues" evidence="1">
    <location>
        <begin position="305"/>
        <end position="316"/>
    </location>
</feature>
<evidence type="ECO:0000313" key="3">
    <source>
        <dbReference type="Proteomes" id="UP001209878"/>
    </source>
</evidence>
<dbReference type="AlphaFoldDB" id="A0AAD9KLJ7"/>
<evidence type="ECO:0000313" key="2">
    <source>
        <dbReference type="EMBL" id="KAK2173402.1"/>
    </source>
</evidence>
<gene>
    <name evidence="2" type="ORF">NP493_877g00019</name>
</gene>
<sequence length="897" mass="97244">MVDVPSDFEQFPRQAWKFTLTGVKPIAQTWISRAVNYFKDRVLGQKHDVQLLHMDGSTVVVDILIRDGESQTSLSSLLVSEGFALLLSLSQCLVLSSDRPDIEQELFAEGVDCSAVTSYSGCNDLDLIAGVPRSPCDTIGDIHSQIQFMRDNTEKLAQSKEARGPMRQEESKDSEDASAPKVKPGKPRGLERADGGKKLTYIYPPRRRDRPRGLGKDFETLATDKGSDGDPAPPNPLPQGKHHSPGLPRQTNHNSPDTLSQGNHPSPTPNKPANHHNPPDPKSQGNHHVSSDSIRQGGRDASPSPRRQGSHPQTRVGNCGGGDRIQKKPLPKSKSPVRSGSSKDRKMPGDRAGSVLTREQLQNEYDWHSSQVTFKVDKILEDITEETLTTTSRELHKLLSTVSPTLLELPGDGALYLSLEAIVRSAITDKMPCDLAVKLVESLSDILRKILLKFNGSVVKCQPSVPLSVPAVSPPVNASHQSPCQCQLSVPLSVTAVSPPVSASRQSPCQCQPSVPLSVPYVSAPVSAIRQSPCQCQPSVPLSMPAISPPVSAIHQSPCQCQPVPVSAPSPGANPVSASRQSPCQCQPSVPLSVPAVCPPSVPAVSPLSVPAVSPPVSAIRQSHCQCHPLVPLSVPAISPPATHSDIRGTSELFSECLTEFINVAGTALESCFPNDHKTLFRCITDKLLSNDVARSVKENMLHLLIHHQTTAVAQRVDANNITMETVPVVMATKASQTEVTARVKTVDSEVQVELLPYNVPAPNQLTSRRSSCGSEADKSSVKSSDLDPYCRVKAMLSNLRLDELTDVFLSNAVRDSVLDVDFADLKDLLKECGVRPGELLEIKTYLAKKGESQATEPRTHSVYCWCNHRGHCSMSRSTNPEQFKMRHQKLCLIRPV</sequence>
<dbReference type="Gene3D" id="2.40.50.90">
    <property type="match status" value="1"/>
</dbReference>